<evidence type="ECO:0000256" key="5">
    <source>
        <dbReference type="ARBA" id="ARBA00038359"/>
    </source>
</evidence>
<reference evidence="9" key="1">
    <citation type="journal article" date="2021" name="Nat. Commun.">
        <title>Genetic determinants of endophytism in the Arabidopsis root mycobiome.</title>
        <authorList>
            <person name="Mesny F."/>
            <person name="Miyauchi S."/>
            <person name="Thiergart T."/>
            <person name="Pickel B."/>
            <person name="Atanasova L."/>
            <person name="Karlsson M."/>
            <person name="Huettel B."/>
            <person name="Barry K.W."/>
            <person name="Haridas S."/>
            <person name="Chen C."/>
            <person name="Bauer D."/>
            <person name="Andreopoulos W."/>
            <person name="Pangilinan J."/>
            <person name="LaButti K."/>
            <person name="Riley R."/>
            <person name="Lipzen A."/>
            <person name="Clum A."/>
            <person name="Drula E."/>
            <person name="Henrissat B."/>
            <person name="Kohler A."/>
            <person name="Grigoriev I.V."/>
            <person name="Martin F.M."/>
            <person name="Hacquard S."/>
        </authorList>
    </citation>
    <scope>NUCLEOTIDE SEQUENCE</scope>
    <source>
        <strain evidence="9">MPI-SDFR-AT-0068</strain>
    </source>
</reference>
<dbReference type="Proteomes" id="UP000813427">
    <property type="component" value="Unassembled WGS sequence"/>
</dbReference>
<dbReference type="InterPro" id="IPR049326">
    <property type="entry name" value="Rhodopsin_dom_fungi"/>
</dbReference>
<evidence type="ECO:0000259" key="8">
    <source>
        <dbReference type="Pfam" id="PF20684"/>
    </source>
</evidence>
<gene>
    <name evidence="9" type="ORF">BKA59DRAFT_312227</name>
</gene>
<organism evidence="9 10">
    <name type="scientific">Fusarium tricinctum</name>
    <dbReference type="NCBI Taxonomy" id="61284"/>
    <lineage>
        <taxon>Eukaryota</taxon>
        <taxon>Fungi</taxon>
        <taxon>Dikarya</taxon>
        <taxon>Ascomycota</taxon>
        <taxon>Pezizomycotina</taxon>
        <taxon>Sordariomycetes</taxon>
        <taxon>Hypocreomycetidae</taxon>
        <taxon>Hypocreales</taxon>
        <taxon>Nectriaceae</taxon>
        <taxon>Fusarium</taxon>
        <taxon>Fusarium tricinctum species complex</taxon>
    </lineage>
</organism>
<dbReference type="GO" id="GO:0016020">
    <property type="term" value="C:membrane"/>
    <property type="evidence" value="ECO:0007669"/>
    <property type="project" value="UniProtKB-SubCell"/>
</dbReference>
<feature type="chain" id="PRO_5035469791" description="Rhodopsin domain-containing protein" evidence="7">
    <location>
        <begin position="26"/>
        <end position="229"/>
    </location>
</feature>
<feature type="transmembrane region" description="Helical" evidence="6">
    <location>
        <begin position="101"/>
        <end position="124"/>
    </location>
</feature>
<name>A0A8K0RS12_9HYPO</name>
<dbReference type="AlphaFoldDB" id="A0A8K0RS12"/>
<protein>
    <recommendedName>
        <fullName evidence="8">Rhodopsin domain-containing protein</fullName>
    </recommendedName>
</protein>
<evidence type="ECO:0000256" key="4">
    <source>
        <dbReference type="ARBA" id="ARBA00023136"/>
    </source>
</evidence>
<evidence type="ECO:0000256" key="7">
    <source>
        <dbReference type="SAM" id="SignalP"/>
    </source>
</evidence>
<sequence>MTTKRNSRRFILALIYYLLVIEVLGLPVNTEEVSKCVMDCISHPFDQTGYINESHNSLCRDKGFQVRAHRCVVQDCTVIETFRFINSTNSACGISNIDNRYVLRTTTIAVSVLAAFFLAIRVVSKITGPLSWGADDTLLALSSALAISLSISTIQMIHWGLGRNIWVLTEHQITTFFKFLVVNEYSYLLSLSLIKASILVFFYVSSRTLNFAKLPGGLWATSLSRPHSL</sequence>
<evidence type="ECO:0000313" key="9">
    <source>
        <dbReference type="EMBL" id="KAH7236643.1"/>
    </source>
</evidence>
<accession>A0A8K0RS12</accession>
<evidence type="ECO:0000256" key="1">
    <source>
        <dbReference type="ARBA" id="ARBA00004141"/>
    </source>
</evidence>
<keyword evidence="2 6" id="KW-0812">Transmembrane</keyword>
<feature type="transmembrane region" description="Helical" evidence="6">
    <location>
        <begin position="136"/>
        <end position="157"/>
    </location>
</feature>
<keyword evidence="4 6" id="KW-0472">Membrane</keyword>
<keyword evidence="7" id="KW-0732">Signal</keyword>
<dbReference type="EMBL" id="JAGPXF010000007">
    <property type="protein sequence ID" value="KAH7236643.1"/>
    <property type="molecule type" value="Genomic_DNA"/>
</dbReference>
<dbReference type="PANTHER" id="PTHR33048:SF163">
    <property type="entry name" value="INTEGRAL MEMBRANE PROTEIN (AFU_ORTHOLOGUE AFUA_8G05510)"/>
    <property type="match status" value="1"/>
</dbReference>
<comment type="similarity">
    <text evidence="5">Belongs to the SAT4 family.</text>
</comment>
<feature type="domain" description="Rhodopsin" evidence="8">
    <location>
        <begin position="120"/>
        <end position="203"/>
    </location>
</feature>
<feature type="transmembrane region" description="Helical" evidence="6">
    <location>
        <begin position="185"/>
        <end position="204"/>
    </location>
</feature>
<evidence type="ECO:0000256" key="3">
    <source>
        <dbReference type="ARBA" id="ARBA00022989"/>
    </source>
</evidence>
<keyword evidence="3 6" id="KW-1133">Transmembrane helix</keyword>
<evidence type="ECO:0000256" key="2">
    <source>
        <dbReference type="ARBA" id="ARBA00022692"/>
    </source>
</evidence>
<proteinExistence type="inferred from homology"/>
<dbReference type="Pfam" id="PF20684">
    <property type="entry name" value="Fung_rhodopsin"/>
    <property type="match status" value="1"/>
</dbReference>
<comment type="subcellular location">
    <subcellularLocation>
        <location evidence="1">Membrane</location>
        <topology evidence="1">Multi-pass membrane protein</topology>
    </subcellularLocation>
</comment>
<dbReference type="OrthoDB" id="2496787at2759"/>
<feature type="signal peptide" evidence="7">
    <location>
        <begin position="1"/>
        <end position="25"/>
    </location>
</feature>
<evidence type="ECO:0000256" key="6">
    <source>
        <dbReference type="SAM" id="Phobius"/>
    </source>
</evidence>
<dbReference type="PANTHER" id="PTHR33048">
    <property type="entry name" value="PTH11-LIKE INTEGRAL MEMBRANE PROTEIN (AFU_ORTHOLOGUE AFUA_5G11245)"/>
    <property type="match status" value="1"/>
</dbReference>
<evidence type="ECO:0000313" key="10">
    <source>
        <dbReference type="Proteomes" id="UP000813427"/>
    </source>
</evidence>
<comment type="caution">
    <text evidence="9">The sequence shown here is derived from an EMBL/GenBank/DDBJ whole genome shotgun (WGS) entry which is preliminary data.</text>
</comment>
<dbReference type="InterPro" id="IPR052337">
    <property type="entry name" value="SAT4-like"/>
</dbReference>
<keyword evidence="10" id="KW-1185">Reference proteome</keyword>